<name>A0ABV4KKV6_9VIBR</name>
<reference evidence="1 2" key="1">
    <citation type="submission" date="2024-06" db="EMBL/GenBank/DDBJ databases">
        <authorList>
            <person name="Steensen K."/>
            <person name="Seneca J."/>
            <person name="Bartlau N."/>
            <person name="Yu A.X."/>
            <person name="Polz M.F."/>
        </authorList>
    </citation>
    <scope>NUCLEOTIDE SEQUENCE [LARGE SCALE GENOMIC DNA]</scope>
    <source>
        <strain evidence="1 2">1F9</strain>
    </source>
</reference>
<dbReference type="RefSeq" id="WP_371707072.1">
    <property type="nucleotide sequence ID" value="NZ_JBGOOL010000003.1"/>
</dbReference>
<keyword evidence="2" id="KW-1185">Reference proteome</keyword>
<proteinExistence type="predicted"/>
<dbReference type="Proteomes" id="UP001569175">
    <property type="component" value="Unassembled WGS sequence"/>
</dbReference>
<dbReference type="EMBL" id="JBGOOL010000003">
    <property type="protein sequence ID" value="MEZ8051889.1"/>
    <property type="molecule type" value="Genomic_DNA"/>
</dbReference>
<protein>
    <submittedName>
        <fullName evidence="1">Uncharacterized protein</fullName>
    </submittedName>
</protein>
<accession>A0ABV4KKV6</accession>
<sequence>MKQVTRLIDKLPKHNSSDFVAILGRVELEVKADTRLKQIYVQGRADADLGKHVFAPKFVRANYLHNLGACVLPYEKLSKFG</sequence>
<evidence type="ECO:0000313" key="2">
    <source>
        <dbReference type="Proteomes" id="UP001569175"/>
    </source>
</evidence>
<gene>
    <name evidence="1" type="ORF">ACED57_01830</name>
</gene>
<feature type="non-terminal residue" evidence="1">
    <location>
        <position position="81"/>
    </location>
</feature>
<comment type="caution">
    <text evidence="1">The sequence shown here is derived from an EMBL/GenBank/DDBJ whole genome shotgun (WGS) entry which is preliminary data.</text>
</comment>
<evidence type="ECO:0000313" key="1">
    <source>
        <dbReference type="EMBL" id="MEZ8051889.1"/>
    </source>
</evidence>
<organism evidence="1 2">
    <name type="scientific">Vibrio atlanticus</name>
    <dbReference type="NCBI Taxonomy" id="693153"/>
    <lineage>
        <taxon>Bacteria</taxon>
        <taxon>Pseudomonadati</taxon>
        <taxon>Pseudomonadota</taxon>
        <taxon>Gammaproteobacteria</taxon>
        <taxon>Vibrionales</taxon>
        <taxon>Vibrionaceae</taxon>
        <taxon>Vibrio</taxon>
    </lineage>
</organism>